<dbReference type="Pfam" id="PF21986">
    <property type="entry name" value="AH_C"/>
    <property type="match status" value="1"/>
</dbReference>
<accession>A0A1H2UDR1</accession>
<evidence type="ECO:0000259" key="1">
    <source>
        <dbReference type="Pfam" id="PF01425"/>
    </source>
</evidence>
<dbReference type="Gene3D" id="1.20.58.1700">
    <property type="match status" value="1"/>
</dbReference>
<dbReference type="PANTHER" id="PTHR11895:SF169">
    <property type="entry name" value="GLUTAMYL-TRNA(GLN) AMIDOTRANSFERASE"/>
    <property type="match status" value="1"/>
</dbReference>
<dbReference type="GO" id="GO:0016787">
    <property type="term" value="F:hydrolase activity"/>
    <property type="evidence" value="ECO:0007669"/>
    <property type="project" value="UniProtKB-KW"/>
</dbReference>
<dbReference type="Pfam" id="PF01425">
    <property type="entry name" value="Amidase"/>
    <property type="match status" value="1"/>
</dbReference>
<dbReference type="Proteomes" id="UP000199488">
    <property type="component" value="Unassembled WGS sequence"/>
</dbReference>
<evidence type="ECO:0000259" key="2">
    <source>
        <dbReference type="Pfam" id="PF21986"/>
    </source>
</evidence>
<dbReference type="NCBIfam" id="TIGR02713">
    <property type="entry name" value="allophanate_hyd"/>
    <property type="match status" value="1"/>
</dbReference>
<dbReference type="PANTHER" id="PTHR11895">
    <property type="entry name" value="TRANSAMIDASE"/>
    <property type="match status" value="1"/>
</dbReference>
<dbReference type="NCBIfam" id="NF006043">
    <property type="entry name" value="PRK08186.1"/>
    <property type="match status" value="1"/>
</dbReference>
<keyword evidence="4" id="KW-1185">Reference proteome</keyword>
<dbReference type="Gene3D" id="3.90.1300.10">
    <property type="entry name" value="Amidase signature (AS) domain"/>
    <property type="match status" value="1"/>
</dbReference>
<reference evidence="3 4" key="1">
    <citation type="submission" date="2016-10" db="EMBL/GenBank/DDBJ databases">
        <authorList>
            <person name="de Groot N.N."/>
        </authorList>
    </citation>
    <scope>NUCLEOTIDE SEQUENCE [LARGE SCALE GENOMIC DNA]</scope>
    <source>
        <strain evidence="3 4">DSM 23126</strain>
    </source>
</reference>
<dbReference type="InterPro" id="IPR023631">
    <property type="entry name" value="Amidase_dom"/>
</dbReference>
<dbReference type="STRING" id="1122204.SAMN05421781_1677"/>
<evidence type="ECO:0000313" key="3">
    <source>
        <dbReference type="EMBL" id="SDW54321.1"/>
    </source>
</evidence>
<feature type="domain" description="Amidase" evidence="1">
    <location>
        <begin position="23"/>
        <end position="434"/>
    </location>
</feature>
<dbReference type="EMBL" id="FNNC01000003">
    <property type="protein sequence ID" value="SDW54321.1"/>
    <property type="molecule type" value="Genomic_DNA"/>
</dbReference>
<dbReference type="InterPro" id="IPR036928">
    <property type="entry name" value="AS_sf"/>
</dbReference>
<sequence length="579" mass="63312">MTEQLTVQQLLTAYRSKSADPGEVVDSILERAGKYKHKNIWVLPPSKERIQPYIDRLAAFSPEELPLWGIPFAVKDNIDVAGWPTTAGCEAYTYIPEKHASVVERLVDAGAIPVGKTNLDQFATGLVGTRSPYGETHNGQKDELISGGSSAGSAVAVACGLASFSLGTDTAGSGRVPAALHGLIGWKSSLGAWPISGVVPACESLDCVTVFAWDVNDIPLVDQAARGIDLNDPWSKPFGDLKKQKPKKWLLPEEVPEFYGPYEEQYRKAWKKTVEQLEEGPEEVSYVDTSILSEAASVLYDGPWIAERWAALGSFVEKHRSDVFPVTEKVLSKGEGKAYGAAELFEAMHRLQEIKHRTGQLLENSVLVLPTCGGTWTREQVRKDPVQTNSDMGKYTNHCNLLDMSAIALPAGEAAPEVPFGVTLFSRSDAENLLMGAAESWQRTELSLLEESAEKLIAVCGLHMRGFPLETQMTERRAEFVEEASTAPEYKLIRLNSEPAKPGLIREQAGEEIEVELWRMPIEEVGKFAEKIPAPLGIGTVKLNDGRDVMGFICESSAEGEDISSFKGWKNAEAAKSSM</sequence>
<keyword evidence="3" id="KW-0378">Hydrolase</keyword>
<dbReference type="RefSeq" id="WP_091613674.1">
    <property type="nucleotide sequence ID" value="NZ_FNNC01000003.1"/>
</dbReference>
<dbReference type="InterPro" id="IPR000120">
    <property type="entry name" value="Amidase"/>
</dbReference>
<feature type="domain" description="Allophanate hydrolase C-terminal" evidence="2">
    <location>
        <begin position="457"/>
        <end position="571"/>
    </location>
</feature>
<protein>
    <submittedName>
        <fullName evidence="3">Allophanate hydrolase</fullName>
    </submittedName>
</protein>
<dbReference type="InterPro" id="IPR053844">
    <property type="entry name" value="AH_C"/>
</dbReference>
<dbReference type="AlphaFoldDB" id="A0A1H2UDR1"/>
<dbReference type="OrthoDB" id="9811471at2"/>
<proteinExistence type="predicted"/>
<organism evidence="3 4">
    <name type="scientific">Marinococcus luteus</name>
    <dbReference type="NCBI Taxonomy" id="1122204"/>
    <lineage>
        <taxon>Bacteria</taxon>
        <taxon>Bacillati</taxon>
        <taxon>Bacillota</taxon>
        <taxon>Bacilli</taxon>
        <taxon>Bacillales</taxon>
        <taxon>Bacillaceae</taxon>
        <taxon>Marinococcus</taxon>
    </lineage>
</organism>
<name>A0A1H2UDR1_9BACI</name>
<dbReference type="InterPro" id="IPR014085">
    <property type="entry name" value="Allophanate_hydrolase"/>
</dbReference>
<gene>
    <name evidence="3" type="ORF">SAMN05421781_1677</name>
</gene>
<dbReference type="SUPFAM" id="SSF75304">
    <property type="entry name" value="Amidase signature (AS) enzymes"/>
    <property type="match status" value="1"/>
</dbReference>
<dbReference type="Gene3D" id="3.10.490.10">
    <property type="entry name" value="Gamma-glutamyl cyclotransferase-like"/>
    <property type="match status" value="1"/>
</dbReference>
<evidence type="ECO:0000313" key="4">
    <source>
        <dbReference type="Proteomes" id="UP000199488"/>
    </source>
</evidence>